<dbReference type="RefSeq" id="WP_051611362.1">
    <property type="nucleotide sequence ID" value="NZ_FOGN01000008.1"/>
</dbReference>
<dbReference type="Gene3D" id="3.10.180.10">
    <property type="entry name" value="2,3-Dihydroxybiphenyl 1,2-Dioxygenase, domain 1"/>
    <property type="match status" value="1"/>
</dbReference>
<feature type="domain" description="YCII-related" evidence="3">
    <location>
        <begin position="1"/>
        <end position="99"/>
    </location>
</feature>
<evidence type="ECO:0000259" key="3">
    <source>
        <dbReference type="Pfam" id="PF03795"/>
    </source>
</evidence>
<feature type="domain" description="Glyoxalase/fosfomycin resistance/dioxygenase" evidence="2">
    <location>
        <begin position="146"/>
        <end position="265"/>
    </location>
</feature>
<organism evidence="4 7">
    <name type="scientific">Halopseudomonas bauzanensis</name>
    <dbReference type="NCBI Taxonomy" id="653930"/>
    <lineage>
        <taxon>Bacteria</taxon>
        <taxon>Pseudomonadati</taxon>
        <taxon>Pseudomonadota</taxon>
        <taxon>Gammaproteobacteria</taxon>
        <taxon>Pseudomonadales</taxon>
        <taxon>Pseudomonadaceae</taxon>
        <taxon>Halopseudomonas</taxon>
    </lineage>
</organism>
<dbReference type="Proteomes" id="UP000186599">
    <property type="component" value="Unassembled WGS sequence"/>
</dbReference>
<dbReference type="EMBL" id="FOUA01000008">
    <property type="protein sequence ID" value="SFM32291.1"/>
    <property type="molecule type" value="Genomic_DNA"/>
</dbReference>
<dbReference type="Gene3D" id="3.30.70.1060">
    <property type="entry name" value="Dimeric alpha+beta barrel"/>
    <property type="match status" value="1"/>
</dbReference>
<evidence type="ECO:0000313" key="4">
    <source>
        <dbReference type="EMBL" id="SES32228.1"/>
    </source>
</evidence>
<evidence type="ECO:0000313" key="5">
    <source>
        <dbReference type="EMBL" id="SFM32291.1"/>
    </source>
</evidence>
<dbReference type="Proteomes" id="UP000186904">
    <property type="component" value="Unassembled WGS sequence"/>
</dbReference>
<dbReference type="InterPro" id="IPR029068">
    <property type="entry name" value="Glyas_Bleomycin-R_OHBP_Dase"/>
</dbReference>
<dbReference type="Pfam" id="PF00903">
    <property type="entry name" value="Glyoxalase"/>
    <property type="match status" value="1"/>
</dbReference>
<dbReference type="SUPFAM" id="SSF54593">
    <property type="entry name" value="Glyoxalase/Bleomycin resistance protein/Dihydroxybiphenyl dioxygenase"/>
    <property type="match status" value="1"/>
</dbReference>
<dbReference type="InterPro" id="IPR005545">
    <property type="entry name" value="YCII"/>
</dbReference>
<dbReference type="AlphaFoldDB" id="A0A031M878"/>
<evidence type="ECO:0000313" key="6">
    <source>
        <dbReference type="Proteomes" id="UP000186599"/>
    </source>
</evidence>
<name>A0A031M878_9GAMM</name>
<accession>A0A031M878</accession>
<protein>
    <submittedName>
        <fullName evidence="4">Uncharacterized conserved protein PhnB, glyoxalase superfamily</fullName>
    </submittedName>
</protein>
<evidence type="ECO:0000313" key="7">
    <source>
        <dbReference type="Proteomes" id="UP000186904"/>
    </source>
</evidence>
<dbReference type="STRING" id="653930.SAMN05216589_3184"/>
<dbReference type="SUPFAM" id="SSF54909">
    <property type="entry name" value="Dimeric alpha+beta barrel"/>
    <property type="match status" value="1"/>
</dbReference>
<gene>
    <name evidence="5" type="ORF">SAMN04487855_3181</name>
    <name evidence="4" type="ORF">SAMN05216589_3184</name>
</gene>
<proteinExistence type="inferred from homology"/>
<dbReference type="Pfam" id="PF03795">
    <property type="entry name" value="YCII"/>
    <property type="match status" value="1"/>
</dbReference>
<keyword evidence="6" id="KW-1185">Reference proteome</keyword>
<dbReference type="CDD" id="cd06588">
    <property type="entry name" value="PhnB_like"/>
    <property type="match status" value="1"/>
</dbReference>
<evidence type="ECO:0000256" key="1">
    <source>
        <dbReference type="ARBA" id="ARBA00007689"/>
    </source>
</evidence>
<comment type="similarity">
    <text evidence="1">Belongs to the YciI family.</text>
</comment>
<sequence length="284" mass="31877">MKFMLMRKADEDTEKGSLPSDQVYRAMLDYNERMIQAGVFLFGNGVRPTSEGCRIAFRNGEATVTRGPFTPVSDQLAGYSVLEVDSLEEAIDWAKQWPCEDSNGNVTLELRRYFELSDFEPGALKDEHQRHTRLPMELNIHLSFPGNCREAMTFYQQVTGGVLEAMIPYGETPAAAEVPAELADRIIHASLNIRGRRLMGADMAGDCHQAMQGSCVHLEFDTLERAAEVFDQLQQGGQTIMPFEETFWAKRFGMTTDRFGTHWMIGYGTGQCPQNANTEEVNAP</sequence>
<dbReference type="OrthoDB" id="9795306at2"/>
<dbReference type="InterPro" id="IPR011008">
    <property type="entry name" value="Dimeric_a/b-barrel"/>
</dbReference>
<reference evidence="6 7" key="1">
    <citation type="submission" date="2016-10" db="EMBL/GenBank/DDBJ databases">
        <authorList>
            <person name="de Groot N.N."/>
        </authorList>
    </citation>
    <scope>NUCLEOTIDE SEQUENCE [LARGE SCALE GENOMIC DNA]</scope>
    <source>
        <strain evidence="5 6">CGMCC 1.9095</strain>
        <strain evidence="4 7">DSM 22558</strain>
    </source>
</reference>
<evidence type="ECO:0000259" key="2">
    <source>
        <dbReference type="Pfam" id="PF00903"/>
    </source>
</evidence>
<dbReference type="InterPro" id="IPR028973">
    <property type="entry name" value="PhnB-like"/>
</dbReference>
<dbReference type="PANTHER" id="PTHR35174">
    <property type="entry name" value="BLL7171 PROTEIN-RELATED"/>
    <property type="match status" value="1"/>
</dbReference>
<dbReference type="InterPro" id="IPR004360">
    <property type="entry name" value="Glyas_Fos-R_dOase_dom"/>
</dbReference>
<dbReference type="EMBL" id="FOGN01000008">
    <property type="protein sequence ID" value="SES32228.1"/>
    <property type="molecule type" value="Genomic_DNA"/>
</dbReference>